<accession>A0ABD0KJK8</accession>
<evidence type="ECO:0000313" key="2">
    <source>
        <dbReference type="EMBL" id="KAK7487303.1"/>
    </source>
</evidence>
<feature type="compositionally biased region" description="Basic and acidic residues" evidence="1">
    <location>
        <begin position="65"/>
        <end position="83"/>
    </location>
</feature>
<dbReference type="Proteomes" id="UP001519460">
    <property type="component" value="Unassembled WGS sequence"/>
</dbReference>
<keyword evidence="3" id="KW-1185">Reference proteome</keyword>
<organism evidence="2 3">
    <name type="scientific">Batillaria attramentaria</name>
    <dbReference type="NCBI Taxonomy" id="370345"/>
    <lineage>
        <taxon>Eukaryota</taxon>
        <taxon>Metazoa</taxon>
        <taxon>Spiralia</taxon>
        <taxon>Lophotrochozoa</taxon>
        <taxon>Mollusca</taxon>
        <taxon>Gastropoda</taxon>
        <taxon>Caenogastropoda</taxon>
        <taxon>Sorbeoconcha</taxon>
        <taxon>Cerithioidea</taxon>
        <taxon>Batillariidae</taxon>
        <taxon>Batillaria</taxon>
    </lineage>
</organism>
<gene>
    <name evidence="2" type="ORF">BaRGS_00021392</name>
</gene>
<proteinExistence type="predicted"/>
<evidence type="ECO:0000313" key="3">
    <source>
        <dbReference type="Proteomes" id="UP001519460"/>
    </source>
</evidence>
<comment type="caution">
    <text evidence="2">The sequence shown here is derived from an EMBL/GenBank/DDBJ whole genome shotgun (WGS) entry which is preliminary data.</text>
</comment>
<name>A0ABD0KJK8_9CAEN</name>
<protein>
    <submittedName>
        <fullName evidence="2">Uncharacterized protein</fullName>
    </submittedName>
</protein>
<feature type="region of interest" description="Disordered" evidence="1">
    <location>
        <begin position="1"/>
        <end position="83"/>
    </location>
</feature>
<reference evidence="2 3" key="1">
    <citation type="journal article" date="2023" name="Sci. Data">
        <title>Genome assembly of the Korean intertidal mud-creeper Batillaria attramentaria.</title>
        <authorList>
            <person name="Patra A.K."/>
            <person name="Ho P.T."/>
            <person name="Jun S."/>
            <person name="Lee S.J."/>
            <person name="Kim Y."/>
            <person name="Won Y.J."/>
        </authorList>
    </citation>
    <scope>NUCLEOTIDE SEQUENCE [LARGE SCALE GENOMIC DNA]</scope>
    <source>
        <strain evidence="2">Wonlab-2016</strain>
    </source>
</reference>
<dbReference type="AlphaFoldDB" id="A0ABD0KJK8"/>
<dbReference type="EMBL" id="JACVVK020000166">
    <property type="protein sequence ID" value="KAK7487303.1"/>
    <property type="molecule type" value="Genomic_DNA"/>
</dbReference>
<sequence length="83" mass="8863">MTTVAPPRQKLTPQPSRPTPEGAAILAGTASDPPPAATQARPVRVYPPPPPPHPHAFLSVASAKTETHHSDKPPKHQREWGCL</sequence>
<feature type="compositionally biased region" description="Pro residues" evidence="1">
    <location>
        <begin position="45"/>
        <end position="54"/>
    </location>
</feature>
<evidence type="ECO:0000256" key="1">
    <source>
        <dbReference type="SAM" id="MobiDB-lite"/>
    </source>
</evidence>